<dbReference type="RefSeq" id="XP_033380265.1">
    <property type="nucleotide sequence ID" value="XM_033522548.1"/>
</dbReference>
<feature type="transmembrane region" description="Helical" evidence="1">
    <location>
        <begin position="67"/>
        <end position="88"/>
    </location>
</feature>
<evidence type="ECO:0000313" key="3">
    <source>
        <dbReference type="Proteomes" id="UP000799778"/>
    </source>
</evidence>
<name>A0A6A5XGE3_9PLEO</name>
<dbReference type="EMBL" id="ML978073">
    <property type="protein sequence ID" value="KAF2011926.1"/>
    <property type="molecule type" value="Genomic_DNA"/>
</dbReference>
<evidence type="ECO:0000313" key="2">
    <source>
        <dbReference type="EMBL" id="KAF2011926.1"/>
    </source>
</evidence>
<evidence type="ECO:0000256" key="1">
    <source>
        <dbReference type="SAM" id="Phobius"/>
    </source>
</evidence>
<organism evidence="2 3">
    <name type="scientific">Aaosphaeria arxii CBS 175.79</name>
    <dbReference type="NCBI Taxonomy" id="1450172"/>
    <lineage>
        <taxon>Eukaryota</taxon>
        <taxon>Fungi</taxon>
        <taxon>Dikarya</taxon>
        <taxon>Ascomycota</taxon>
        <taxon>Pezizomycotina</taxon>
        <taxon>Dothideomycetes</taxon>
        <taxon>Pleosporomycetidae</taxon>
        <taxon>Pleosporales</taxon>
        <taxon>Pleosporales incertae sedis</taxon>
        <taxon>Aaosphaeria</taxon>
    </lineage>
</organism>
<proteinExistence type="predicted"/>
<dbReference type="Proteomes" id="UP000799778">
    <property type="component" value="Unassembled WGS sequence"/>
</dbReference>
<sequence length="115" mass="12990">MDSVAYGVSNNSPTIMKGPTGLKKDIKHVHWGDLAWLCLLFLFGMPTTRVVWPSLSSRGSLRCDLSISLVLESLYLHILIFPCSRLWLVQKRQALPCKYFEGWGQSFAGYPTITK</sequence>
<reference evidence="2" key="1">
    <citation type="journal article" date="2020" name="Stud. Mycol.">
        <title>101 Dothideomycetes genomes: a test case for predicting lifestyles and emergence of pathogens.</title>
        <authorList>
            <person name="Haridas S."/>
            <person name="Albert R."/>
            <person name="Binder M."/>
            <person name="Bloem J."/>
            <person name="Labutti K."/>
            <person name="Salamov A."/>
            <person name="Andreopoulos B."/>
            <person name="Baker S."/>
            <person name="Barry K."/>
            <person name="Bills G."/>
            <person name="Bluhm B."/>
            <person name="Cannon C."/>
            <person name="Castanera R."/>
            <person name="Culley D."/>
            <person name="Daum C."/>
            <person name="Ezra D."/>
            <person name="Gonzalez J."/>
            <person name="Henrissat B."/>
            <person name="Kuo A."/>
            <person name="Liang C."/>
            <person name="Lipzen A."/>
            <person name="Lutzoni F."/>
            <person name="Magnuson J."/>
            <person name="Mondo S."/>
            <person name="Nolan M."/>
            <person name="Ohm R."/>
            <person name="Pangilinan J."/>
            <person name="Park H.-J."/>
            <person name="Ramirez L."/>
            <person name="Alfaro M."/>
            <person name="Sun H."/>
            <person name="Tritt A."/>
            <person name="Yoshinaga Y."/>
            <person name="Zwiers L.-H."/>
            <person name="Turgeon B."/>
            <person name="Goodwin S."/>
            <person name="Spatafora J."/>
            <person name="Crous P."/>
            <person name="Grigoriev I."/>
        </authorList>
    </citation>
    <scope>NUCLEOTIDE SEQUENCE</scope>
    <source>
        <strain evidence="2">CBS 175.79</strain>
    </source>
</reference>
<protein>
    <submittedName>
        <fullName evidence="2">Uncharacterized protein</fullName>
    </submittedName>
</protein>
<feature type="transmembrane region" description="Helical" evidence="1">
    <location>
        <begin position="34"/>
        <end position="55"/>
    </location>
</feature>
<dbReference type="AlphaFoldDB" id="A0A6A5XGE3"/>
<accession>A0A6A5XGE3</accession>
<dbReference type="GeneID" id="54279945"/>
<keyword evidence="1" id="KW-0812">Transmembrane</keyword>
<gene>
    <name evidence="2" type="ORF">BU24DRAFT_266561</name>
</gene>
<keyword evidence="3" id="KW-1185">Reference proteome</keyword>
<keyword evidence="1" id="KW-1133">Transmembrane helix</keyword>
<keyword evidence="1" id="KW-0472">Membrane</keyword>